<comment type="caution">
    <text evidence="1">The sequence shown here is derived from an EMBL/GenBank/DDBJ whole genome shotgun (WGS) entry which is preliminary data.</text>
</comment>
<dbReference type="Proteomes" id="UP000253961">
    <property type="component" value="Unassembled WGS sequence"/>
</dbReference>
<proteinExistence type="predicted"/>
<gene>
    <name evidence="1" type="ORF">DU508_06710</name>
</gene>
<name>A0A369Q3I0_9SPHI</name>
<reference evidence="1 2" key="1">
    <citation type="submission" date="2018-07" db="EMBL/GenBank/DDBJ databases">
        <title>Pedobacter sp. nov., isolated from soil.</title>
        <authorList>
            <person name="Zhou L.Y."/>
            <person name="Du Z.J."/>
        </authorList>
    </citation>
    <scope>NUCLEOTIDE SEQUENCE [LARGE SCALE GENOMIC DNA]</scope>
    <source>
        <strain evidence="1 2">JDX94</strain>
    </source>
</reference>
<dbReference type="EMBL" id="QPKV01000003">
    <property type="protein sequence ID" value="RDC56888.1"/>
    <property type="molecule type" value="Genomic_DNA"/>
</dbReference>
<evidence type="ECO:0000313" key="2">
    <source>
        <dbReference type="Proteomes" id="UP000253961"/>
    </source>
</evidence>
<organism evidence="1 2">
    <name type="scientific">Pedobacter chinensis</name>
    <dbReference type="NCBI Taxonomy" id="2282421"/>
    <lineage>
        <taxon>Bacteria</taxon>
        <taxon>Pseudomonadati</taxon>
        <taxon>Bacteroidota</taxon>
        <taxon>Sphingobacteriia</taxon>
        <taxon>Sphingobacteriales</taxon>
        <taxon>Sphingobacteriaceae</taxon>
        <taxon>Pedobacter</taxon>
    </lineage>
</organism>
<accession>A0A369Q3I0</accession>
<evidence type="ECO:0000313" key="1">
    <source>
        <dbReference type="EMBL" id="RDC56888.1"/>
    </source>
</evidence>
<sequence length="268" mass="30725">MIWNGLSIPKMGLTMKNCNNIEMMKKPKTKQIKSKQIEEWISEGRAVLRNDLRPGDMEGWSDYYLFDKDGLIIRTTFERQNGILYEKYSEYKEFDKKISERANRANQQSISSDASFPGYIQVTVKEFEIMIAESDKILATEFSISLGLLGYSMPSLIYLDKAIKKVLKKFDAGDFEEKYAVLISAYCGEVLRRKIDGTWKITGNADGRLDQILIVEKANPEYSYRPEMPIALILSGDVPRGSNLKIEVDAQLHKYGFIKGNEEHYGIK</sequence>
<dbReference type="AlphaFoldDB" id="A0A369Q3I0"/>
<keyword evidence="2" id="KW-1185">Reference proteome</keyword>
<protein>
    <submittedName>
        <fullName evidence="1">Uncharacterized protein</fullName>
    </submittedName>
</protein>